<evidence type="ECO:0000313" key="2">
    <source>
        <dbReference type="EMBL" id="CAG6781148.1"/>
    </source>
</evidence>
<protein>
    <submittedName>
        <fullName evidence="2">Uncharacterized protein</fullName>
    </submittedName>
</protein>
<organism evidence="2">
    <name type="scientific">Cacopsylla melanoneura</name>
    <dbReference type="NCBI Taxonomy" id="428564"/>
    <lineage>
        <taxon>Eukaryota</taxon>
        <taxon>Metazoa</taxon>
        <taxon>Ecdysozoa</taxon>
        <taxon>Arthropoda</taxon>
        <taxon>Hexapoda</taxon>
        <taxon>Insecta</taxon>
        <taxon>Pterygota</taxon>
        <taxon>Neoptera</taxon>
        <taxon>Paraneoptera</taxon>
        <taxon>Hemiptera</taxon>
        <taxon>Sternorrhyncha</taxon>
        <taxon>Psylloidea</taxon>
        <taxon>Psyllidae</taxon>
        <taxon>Psyllinae</taxon>
        <taxon>Cacopsylla</taxon>
    </lineage>
</organism>
<dbReference type="AlphaFoldDB" id="A0A8D9B9M0"/>
<proteinExistence type="predicted"/>
<keyword evidence="1" id="KW-1133">Transmembrane helix</keyword>
<keyword evidence="1" id="KW-0812">Transmembrane</keyword>
<name>A0A8D9B9M0_9HEMI</name>
<reference evidence="2" key="1">
    <citation type="submission" date="2021-05" db="EMBL/GenBank/DDBJ databases">
        <authorList>
            <person name="Alioto T."/>
            <person name="Alioto T."/>
            <person name="Gomez Garrido J."/>
        </authorList>
    </citation>
    <scope>NUCLEOTIDE SEQUENCE</scope>
</reference>
<sequence>MSYPHYITPVPSLSLSLVYLFVFRAIIPQYLLDLIFCVMKKINAHLLLPQSLGSEPASLRSAVANGWSVGSKLLVREAAKVQKIKGSLDITLYRFSRHFTLRFFKKFDCCSTFKAS</sequence>
<feature type="transmembrane region" description="Helical" evidence="1">
    <location>
        <begin position="12"/>
        <end position="32"/>
    </location>
</feature>
<evidence type="ECO:0000256" key="1">
    <source>
        <dbReference type="SAM" id="Phobius"/>
    </source>
</evidence>
<dbReference type="EMBL" id="HBUF01621553">
    <property type="protein sequence ID" value="CAG6781148.1"/>
    <property type="molecule type" value="Transcribed_RNA"/>
</dbReference>
<accession>A0A8D9B9M0</accession>
<keyword evidence="1" id="KW-0472">Membrane</keyword>